<feature type="region of interest" description="Disordered" evidence="4">
    <location>
        <begin position="843"/>
        <end position="870"/>
    </location>
</feature>
<dbReference type="CDD" id="cd00063">
    <property type="entry name" value="FN3"/>
    <property type="match status" value="3"/>
</dbReference>
<dbReference type="Gene3D" id="2.60.40.10">
    <property type="entry name" value="Immunoglobulins"/>
    <property type="match status" value="7"/>
</dbReference>
<dbReference type="InterPro" id="IPR003961">
    <property type="entry name" value="FN3_dom"/>
</dbReference>
<dbReference type="InterPro" id="IPR036179">
    <property type="entry name" value="Ig-like_dom_sf"/>
</dbReference>
<sequence length="975" mass="106332">MAEIIGMCSARVHNARPTRLPLASTPLALPSTRRKVDFPPARALSYLIVSDFRGPLSRADKRCQDVIATSDGGVTLAPGPPWLFSGPGARRRRAGESLLTWASRLCLQVVGDASGKESFIIPSLFPPPRLLPLFQPSPSPCISPTPPFRYLSLFHFLFSSAVLNYTLSPPPSRFSISFSPNFFYSFSSLFSPYSAVIASETEHELVDEGSLMVKHVDQSDGGQYTCEAWNLAGSKTTVPVNLYVHIKPNFLRGPKDTVTLTDRKVEFECQVSGDPPPQVSWRRLRGPLPEDRTEILDDHTLRIGRVTPGDEDTYVCEAVNVVGTARANATLTVYTAPEFLVRPQDVKASVGSSAAFECLAVGRPSPLVVWSRQDDHNLLLPRQDTPSGEPDDQPNVWVNAEGTLIINQVTRELSGWYSCAAVSAAGSLVARALLDVPAPTLHPPPVISVRPRNLTVTPEAVALMVCQAEGAARVTWTKDGRLLPEDDARITLLGSGRCRSAIPNIRSILPSLSSNPPPPYTLPPLPPFRSLSPIPLPCVWRARNSTTLTLAWGPPEQEGASPITSYILEIWNGSGQWTPLEEHIPAESYTLTGLKPNTQYRAVVRAMNMHGVSASSPVSGPLVTAGGGRPGGEGAKETNNDPEIRAVLAHPLVTLMPPTPISSTAIKLQWKVQEFEDYMDGFYVRYRDLSSGTHRFEMEAVTRSGAAHQAASYTVSDLAKFTEYEFFIVPYHRNIHGHPSNSRIAPFITHRFLTNNPLLPPAVPSAPPSGVESLVLNATSVVLSWRPPPREHTNGRITKYSVWLFVNKTVPHSNLTLEGNLHTLTLYNLTFGKHFTATVAAQTKAGQGPTSGGHTWLQDPSASSGSGEPKRVPSPLMAVLRETWFIGAVGAAGFLALSVFVAVVCYRRKRNEKRAMGVLINRRQYGSDECIEEVAPSVLPICPPPLFLGFMASLKTPLVLPSCVVSDERIQRYIK</sequence>
<dbReference type="SMART" id="SM00409">
    <property type="entry name" value="IG"/>
    <property type="match status" value="3"/>
</dbReference>
<keyword evidence="3" id="KW-0393">Immunoglobulin domain</keyword>
<keyword evidence="5" id="KW-0472">Membrane</keyword>
<gene>
    <name evidence="8" type="ORF">C7M84_020153</name>
</gene>
<dbReference type="InterPro" id="IPR007110">
    <property type="entry name" value="Ig-like_dom"/>
</dbReference>
<dbReference type="PANTHER" id="PTHR44170:SF6">
    <property type="entry name" value="CONTACTIN"/>
    <property type="match status" value="1"/>
</dbReference>
<evidence type="ECO:0000313" key="8">
    <source>
        <dbReference type="EMBL" id="ROT62028.1"/>
    </source>
</evidence>
<proteinExistence type="predicted"/>
<dbReference type="Pfam" id="PF13927">
    <property type="entry name" value="Ig_3"/>
    <property type="match status" value="1"/>
</dbReference>
<dbReference type="PROSITE" id="PS50853">
    <property type="entry name" value="FN3"/>
    <property type="match status" value="3"/>
</dbReference>
<keyword evidence="5" id="KW-0812">Transmembrane</keyword>
<name>A0A423SCQ1_PENVA</name>
<dbReference type="SMART" id="SM00060">
    <property type="entry name" value="FN3"/>
    <property type="match status" value="3"/>
</dbReference>
<reference evidence="8 9" key="2">
    <citation type="submission" date="2019-01" db="EMBL/GenBank/DDBJ databases">
        <title>The decoding of complex shrimp genome reveals the adaptation for benthos swimmer, frequently molting mechanism and breeding impact on genome.</title>
        <authorList>
            <person name="Sun Y."/>
            <person name="Gao Y."/>
            <person name="Yu Y."/>
        </authorList>
    </citation>
    <scope>NUCLEOTIDE SEQUENCE [LARGE SCALE GENOMIC DNA]</scope>
    <source>
        <tissue evidence="8">Muscle</tissue>
    </source>
</reference>
<feature type="domain" description="Fibronectin type-III" evidence="7">
    <location>
        <begin position="651"/>
        <end position="752"/>
    </location>
</feature>
<dbReference type="InterPro" id="IPR003598">
    <property type="entry name" value="Ig_sub2"/>
</dbReference>
<feature type="transmembrane region" description="Helical" evidence="5">
    <location>
        <begin position="884"/>
        <end position="906"/>
    </location>
</feature>
<dbReference type="STRING" id="6689.A0A423SCQ1"/>
<evidence type="ECO:0000313" key="9">
    <source>
        <dbReference type="Proteomes" id="UP000283509"/>
    </source>
</evidence>
<dbReference type="AlphaFoldDB" id="A0A423SCQ1"/>
<dbReference type="SUPFAM" id="SSF49265">
    <property type="entry name" value="Fibronectin type III"/>
    <property type="match status" value="2"/>
</dbReference>
<evidence type="ECO:0000259" key="7">
    <source>
        <dbReference type="PROSITE" id="PS50853"/>
    </source>
</evidence>
<comment type="caution">
    <text evidence="8">The sequence shown here is derived from an EMBL/GenBank/DDBJ whole genome shotgun (WGS) entry which is preliminary data.</text>
</comment>
<feature type="region of interest" description="Disordered" evidence="4">
    <location>
        <begin position="615"/>
        <end position="640"/>
    </location>
</feature>
<dbReference type="Pfam" id="PF07679">
    <property type="entry name" value="I-set"/>
    <property type="match status" value="1"/>
</dbReference>
<dbReference type="InterPro" id="IPR003599">
    <property type="entry name" value="Ig_sub"/>
</dbReference>
<keyword evidence="2" id="KW-1015">Disulfide bond</keyword>
<dbReference type="SMART" id="SM00408">
    <property type="entry name" value="IGc2"/>
    <property type="match status" value="2"/>
</dbReference>
<keyword evidence="9" id="KW-1185">Reference proteome</keyword>
<dbReference type="SUPFAM" id="SSF48726">
    <property type="entry name" value="Immunoglobulin"/>
    <property type="match status" value="4"/>
</dbReference>
<dbReference type="GO" id="GO:0098609">
    <property type="term" value="P:cell-cell adhesion"/>
    <property type="evidence" value="ECO:0007669"/>
    <property type="project" value="TreeGrafter"/>
</dbReference>
<accession>A0A423SCQ1</accession>
<evidence type="ECO:0000256" key="4">
    <source>
        <dbReference type="SAM" id="MobiDB-lite"/>
    </source>
</evidence>
<dbReference type="FunFam" id="2.60.40.10:FF:000032">
    <property type="entry name" value="palladin isoform X1"/>
    <property type="match status" value="1"/>
</dbReference>
<dbReference type="EMBL" id="QCYY01003863">
    <property type="protein sequence ID" value="ROT62028.1"/>
    <property type="molecule type" value="Genomic_DNA"/>
</dbReference>
<evidence type="ECO:0000256" key="1">
    <source>
        <dbReference type="ARBA" id="ARBA00022737"/>
    </source>
</evidence>
<evidence type="ECO:0000256" key="2">
    <source>
        <dbReference type="ARBA" id="ARBA00023157"/>
    </source>
</evidence>
<dbReference type="InterPro" id="IPR013098">
    <property type="entry name" value="Ig_I-set"/>
</dbReference>
<dbReference type="PANTHER" id="PTHR44170">
    <property type="entry name" value="PROTEIN SIDEKICK"/>
    <property type="match status" value="1"/>
</dbReference>
<dbReference type="PROSITE" id="PS50835">
    <property type="entry name" value="IG_LIKE"/>
    <property type="match status" value="2"/>
</dbReference>
<dbReference type="Pfam" id="PF00041">
    <property type="entry name" value="fn3"/>
    <property type="match status" value="3"/>
</dbReference>
<organism evidence="8 9">
    <name type="scientific">Penaeus vannamei</name>
    <name type="common">Whiteleg shrimp</name>
    <name type="synonym">Litopenaeus vannamei</name>
    <dbReference type="NCBI Taxonomy" id="6689"/>
    <lineage>
        <taxon>Eukaryota</taxon>
        <taxon>Metazoa</taxon>
        <taxon>Ecdysozoa</taxon>
        <taxon>Arthropoda</taxon>
        <taxon>Crustacea</taxon>
        <taxon>Multicrustacea</taxon>
        <taxon>Malacostraca</taxon>
        <taxon>Eumalacostraca</taxon>
        <taxon>Eucarida</taxon>
        <taxon>Decapoda</taxon>
        <taxon>Dendrobranchiata</taxon>
        <taxon>Penaeoidea</taxon>
        <taxon>Penaeidae</taxon>
        <taxon>Penaeus</taxon>
    </lineage>
</organism>
<dbReference type="InterPro" id="IPR013783">
    <property type="entry name" value="Ig-like_fold"/>
</dbReference>
<dbReference type="GO" id="GO:0009653">
    <property type="term" value="P:anatomical structure morphogenesis"/>
    <property type="evidence" value="ECO:0007669"/>
    <property type="project" value="UniProtKB-ARBA"/>
</dbReference>
<feature type="domain" description="Ig-like" evidence="6">
    <location>
        <begin position="248"/>
        <end position="332"/>
    </location>
</feature>
<feature type="domain" description="Fibronectin type-III" evidence="7">
    <location>
        <begin position="767"/>
        <end position="862"/>
    </location>
</feature>
<feature type="domain" description="Fibronectin type-III" evidence="7">
    <location>
        <begin position="534"/>
        <end position="627"/>
    </location>
</feature>
<protein>
    <submittedName>
        <fullName evidence="8">Uncharacterized protein</fullName>
    </submittedName>
</protein>
<dbReference type="InterPro" id="IPR036116">
    <property type="entry name" value="FN3_sf"/>
</dbReference>
<evidence type="ECO:0000256" key="3">
    <source>
        <dbReference type="ARBA" id="ARBA00023319"/>
    </source>
</evidence>
<reference evidence="8 9" key="1">
    <citation type="submission" date="2018-04" db="EMBL/GenBank/DDBJ databases">
        <authorList>
            <person name="Zhang X."/>
            <person name="Yuan J."/>
            <person name="Li F."/>
            <person name="Xiang J."/>
        </authorList>
    </citation>
    <scope>NUCLEOTIDE SEQUENCE [LARGE SCALE GENOMIC DNA]</scope>
    <source>
        <tissue evidence="8">Muscle</tissue>
    </source>
</reference>
<dbReference type="GO" id="GO:0030154">
    <property type="term" value="P:cell differentiation"/>
    <property type="evidence" value="ECO:0007669"/>
    <property type="project" value="UniProtKB-ARBA"/>
</dbReference>
<dbReference type="OrthoDB" id="428111at2759"/>
<keyword evidence="1" id="KW-0677">Repeat</keyword>
<evidence type="ECO:0000256" key="5">
    <source>
        <dbReference type="SAM" id="Phobius"/>
    </source>
</evidence>
<evidence type="ECO:0000259" key="6">
    <source>
        <dbReference type="PROSITE" id="PS50835"/>
    </source>
</evidence>
<dbReference type="Proteomes" id="UP000283509">
    <property type="component" value="Unassembled WGS sequence"/>
</dbReference>
<feature type="domain" description="Ig-like" evidence="6">
    <location>
        <begin position="337"/>
        <end position="435"/>
    </location>
</feature>
<keyword evidence="5" id="KW-1133">Transmembrane helix</keyword>